<name>A0A6B8RHK1_9BACL</name>
<dbReference type="Pfam" id="PF12833">
    <property type="entry name" value="HTH_18"/>
    <property type="match status" value="1"/>
</dbReference>
<organism evidence="11 12">
    <name type="scientific">Paenibacillus psychroresistens</name>
    <dbReference type="NCBI Taxonomy" id="1778678"/>
    <lineage>
        <taxon>Bacteria</taxon>
        <taxon>Bacillati</taxon>
        <taxon>Bacillota</taxon>
        <taxon>Bacilli</taxon>
        <taxon>Bacillales</taxon>
        <taxon>Paenibacillaceae</taxon>
        <taxon>Paenibacillus</taxon>
    </lineage>
</organism>
<dbReference type="GO" id="GO:0000160">
    <property type="term" value="P:phosphorelay signal transduction system"/>
    <property type="evidence" value="ECO:0007669"/>
    <property type="project" value="UniProtKB-KW"/>
</dbReference>
<protein>
    <submittedName>
        <fullName evidence="11">Response regulator</fullName>
    </submittedName>
</protein>
<keyword evidence="7" id="KW-0804">Transcription</keyword>
<dbReference type="KEGG" id="ppsc:EHS13_09005"/>
<keyword evidence="3 8" id="KW-0597">Phosphoprotein</keyword>
<dbReference type="Gene3D" id="3.40.50.2300">
    <property type="match status" value="1"/>
</dbReference>
<dbReference type="GO" id="GO:0043565">
    <property type="term" value="F:sequence-specific DNA binding"/>
    <property type="evidence" value="ECO:0007669"/>
    <property type="project" value="InterPro"/>
</dbReference>
<evidence type="ECO:0000256" key="8">
    <source>
        <dbReference type="PROSITE-ProRule" id="PRU00169"/>
    </source>
</evidence>
<sequence length="529" mass="61032">MYNLLVVDDEVMVRIGIVNCINWTENQFAPPLEASNGEEAWELIQREKIDIVLTDIRMPGMDGLELLKVIHENNKQTEVIMLSCHNDFEYVRGALELGACDYLFKPAMLPEDILKSILKAVHKLNDRVQLDGRVKKLEEQIEAIIPKIKEDYLLDIINGKKTNLLDFQAKADELNITFSTEPTVLLLIKINNISDVLANKYKDAAYLLKFSVLNIVAENLQAYPHCEIISKQTDEYMVIFSHGGENTKKTYARVSAIGKNIIESLNQYLSLVITIGVSKADHTPENLKTAYEESCYSVDKRFMLGTLRTIFYEDSVEERKMSSLELRSLLDSLHHHDEPNYQGKIANLFQGLRANSFVELSIALEISANIISILFKKVENEGVIEAVYAAEPEIYSKLFTFRHMDEMEQFLLQIAELIQNRIQGIHRKEIQMALKYMEENLGDIDINLGTVANHVNISRNYFSRLFKETTGNNFIDHLTEMRIRKAEKLYRTTELKIYQISELVGYPDWRYFSKVYKKHKGKQLSSIRR</sequence>
<dbReference type="InterPro" id="IPR018060">
    <property type="entry name" value="HTH_AraC"/>
</dbReference>
<keyword evidence="2" id="KW-0963">Cytoplasm</keyword>
<dbReference type="PROSITE" id="PS01124">
    <property type="entry name" value="HTH_ARAC_FAMILY_2"/>
    <property type="match status" value="1"/>
</dbReference>
<dbReference type="AlphaFoldDB" id="A0A6B8RHK1"/>
<dbReference type="SMART" id="SM00448">
    <property type="entry name" value="REC"/>
    <property type="match status" value="1"/>
</dbReference>
<proteinExistence type="predicted"/>
<feature type="domain" description="Response regulatory" evidence="10">
    <location>
        <begin position="3"/>
        <end position="120"/>
    </location>
</feature>
<feature type="domain" description="HTH araC/xylS-type" evidence="9">
    <location>
        <begin position="431"/>
        <end position="529"/>
    </location>
</feature>
<evidence type="ECO:0000256" key="4">
    <source>
        <dbReference type="ARBA" id="ARBA00023012"/>
    </source>
</evidence>
<dbReference type="CDD" id="cd17536">
    <property type="entry name" value="REC_YesN-like"/>
    <property type="match status" value="1"/>
</dbReference>
<evidence type="ECO:0000313" key="11">
    <source>
        <dbReference type="EMBL" id="QGQ95013.1"/>
    </source>
</evidence>
<dbReference type="Proteomes" id="UP000426246">
    <property type="component" value="Chromosome"/>
</dbReference>
<keyword evidence="12" id="KW-1185">Reference proteome</keyword>
<dbReference type="SMART" id="SM00342">
    <property type="entry name" value="HTH_ARAC"/>
    <property type="match status" value="1"/>
</dbReference>
<dbReference type="SUPFAM" id="SSF46689">
    <property type="entry name" value="Homeodomain-like"/>
    <property type="match status" value="2"/>
</dbReference>
<evidence type="ECO:0000256" key="7">
    <source>
        <dbReference type="ARBA" id="ARBA00023163"/>
    </source>
</evidence>
<dbReference type="InterPro" id="IPR001789">
    <property type="entry name" value="Sig_transdc_resp-reg_receiver"/>
</dbReference>
<evidence type="ECO:0000259" key="9">
    <source>
        <dbReference type="PROSITE" id="PS01124"/>
    </source>
</evidence>
<dbReference type="Gene3D" id="1.10.10.60">
    <property type="entry name" value="Homeodomain-like"/>
    <property type="match status" value="2"/>
</dbReference>
<evidence type="ECO:0000256" key="6">
    <source>
        <dbReference type="ARBA" id="ARBA00023125"/>
    </source>
</evidence>
<evidence type="ECO:0000259" key="10">
    <source>
        <dbReference type="PROSITE" id="PS50110"/>
    </source>
</evidence>
<gene>
    <name evidence="11" type="ORF">EHS13_09005</name>
</gene>
<evidence type="ECO:0000313" key="12">
    <source>
        <dbReference type="Proteomes" id="UP000426246"/>
    </source>
</evidence>
<dbReference type="PROSITE" id="PS50110">
    <property type="entry name" value="RESPONSE_REGULATORY"/>
    <property type="match status" value="1"/>
</dbReference>
<comment type="subcellular location">
    <subcellularLocation>
        <location evidence="1">Cytoplasm</location>
    </subcellularLocation>
</comment>
<dbReference type="RefSeq" id="WP_155700028.1">
    <property type="nucleotide sequence ID" value="NZ_CP034235.1"/>
</dbReference>
<dbReference type="OrthoDB" id="1769137at2"/>
<dbReference type="PANTHER" id="PTHR42713">
    <property type="entry name" value="HISTIDINE KINASE-RELATED"/>
    <property type="match status" value="1"/>
</dbReference>
<dbReference type="InterPro" id="IPR009057">
    <property type="entry name" value="Homeodomain-like_sf"/>
</dbReference>
<evidence type="ECO:0000256" key="5">
    <source>
        <dbReference type="ARBA" id="ARBA00023015"/>
    </source>
</evidence>
<keyword evidence="5" id="KW-0805">Transcription regulation</keyword>
<dbReference type="PANTHER" id="PTHR42713:SF3">
    <property type="entry name" value="TRANSCRIPTIONAL REGULATORY PROTEIN HPTR"/>
    <property type="match status" value="1"/>
</dbReference>
<dbReference type="EMBL" id="CP034235">
    <property type="protein sequence ID" value="QGQ95013.1"/>
    <property type="molecule type" value="Genomic_DNA"/>
</dbReference>
<evidence type="ECO:0000256" key="3">
    <source>
        <dbReference type="ARBA" id="ARBA00022553"/>
    </source>
</evidence>
<keyword evidence="6" id="KW-0238">DNA-binding</keyword>
<dbReference type="Pfam" id="PF00072">
    <property type="entry name" value="Response_reg"/>
    <property type="match status" value="1"/>
</dbReference>
<keyword evidence="4" id="KW-0902">Two-component regulatory system</keyword>
<evidence type="ECO:0000256" key="1">
    <source>
        <dbReference type="ARBA" id="ARBA00004496"/>
    </source>
</evidence>
<dbReference type="InterPro" id="IPR051552">
    <property type="entry name" value="HptR"/>
</dbReference>
<dbReference type="GO" id="GO:0003700">
    <property type="term" value="F:DNA-binding transcription factor activity"/>
    <property type="evidence" value="ECO:0007669"/>
    <property type="project" value="InterPro"/>
</dbReference>
<feature type="modified residue" description="4-aspartylphosphate" evidence="8">
    <location>
        <position position="55"/>
    </location>
</feature>
<evidence type="ECO:0000256" key="2">
    <source>
        <dbReference type="ARBA" id="ARBA00022490"/>
    </source>
</evidence>
<dbReference type="InterPro" id="IPR011006">
    <property type="entry name" value="CheY-like_superfamily"/>
</dbReference>
<dbReference type="SUPFAM" id="SSF52172">
    <property type="entry name" value="CheY-like"/>
    <property type="match status" value="1"/>
</dbReference>
<accession>A0A6B8RHK1</accession>
<dbReference type="GO" id="GO:0005737">
    <property type="term" value="C:cytoplasm"/>
    <property type="evidence" value="ECO:0007669"/>
    <property type="project" value="UniProtKB-SubCell"/>
</dbReference>
<reference evidence="12" key="1">
    <citation type="submission" date="2018-11" db="EMBL/GenBank/DDBJ databases">
        <title>Complete genome sequence of Paenibacillus sp. ML311-T8.</title>
        <authorList>
            <person name="Nam Y.-D."/>
            <person name="Kang J."/>
            <person name="Chung W.-H."/>
            <person name="Park Y.S."/>
        </authorList>
    </citation>
    <scope>NUCLEOTIDE SEQUENCE [LARGE SCALE GENOMIC DNA]</scope>
    <source>
        <strain evidence="12">ML311-T8</strain>
    </source>
</reference>